<dbReference type="PROSITE" id="PS50837">
    <property type="entry name" value="NACHT"/>
    <property type="match status" value="1"/>
</dbReference>
<dbReference type="AlphaFoldDB" id="A0A8J2IRI7"/>
<name>A0A8J2IRI7_FUSEQ</name>
<dbReference type="InterPro" id="IPR055497">
    <property type="entry name" value="DUF7069"/>
</dbReference>
<evidence type="ECO:0000256" key="1">
    <source>
        <dbReference type="ARBA" id="ARBA00022737"/>
    </source>
</evidence>
<keyword evidence="1" id="KW-0677">Repeat</keyword>
<dbReference type="InterPro" id="IPR056884">
    <property type="entry name" value="NPHP3-like_N"/>
</dbReference>
<dbReference type="Proteomes" id="UP000693738">
    <property type="component" value="Unassembled WGS sequence"/>
</dbReference>
<proteinExistence type="predicted"/>
<dbReference type="Pfam" id="PF24883">
    <property type="entry name" value="NPHP3_N"/>
    <property type="match status" value="1"/>
</dbReference>
<dbReference type="InterPro" id="IPR000845">
    <property type="entry name" value="Nucleoside_phosphorylase_d"/>
</dbReference>
<dbReference type="InterPro" id="IPR053137">
    <property type="entry name" value="NLR-like"/>
</dbReference>
<protein>
    <recommendedName>
        <fullName evidence="2">NACHT domain-containing protein</fullName>
    </recommendedName>
</protein>
<dbReference type="Pfam" id="PF23239">
    <property type="entry name" value="DUF7069"/>
    <property type="match status" value="1"/>
</dbReference>
<gene>
    <name evidence="3" type="ORF">FEQUK3_LOCUS926</name>
</gene>
<dbReference type="Pfam" id="PF01048">
    <property type="entry name" value="PNP_UDP_1"/>
    <property type="match status" value="1"/>
</dbReference>
<dbReference type="PANTHER" id="PTHR46082:SF11">
    <property type="entry name" value="AAA+ ATPASE DOMAIN-CONTAINING PROTEIN-RELATED"/>
    <property type="match status" value="1"/>
</dbReference>
<organism evidence="3 4">
    <name type="scientific">Fusarium equiseti</name>
    <name type="common">Fusarium scirpi</name>
    <dbReference type="NCBI Taxonomy" id="61235"/>
    <lineage>
        <taxon>Eukaryota</taxon>
        <taxon>Fungi</taxon>
        <taxon>Dikarya</taxon>
        <taxon>Ascomycota</taxon>
        <taxon>Pezizomycotina</taxon>
        <taxon>Sordariomycetes</taxon>
        <taxon>Hypocreomycetidae</taxon>
        <taxon>Hypocreales</taxon>
        <taxon>Nectriaceae</taxon>
        <taxon>Fusarium</taxon>
        <taxon>Fusarium incarnatum-equiseti species complex</taxon>
    </lineage>
</organism>
<dbReference type="FunFam" id="3.40.50.300:FF:001638">
    <property type="entry name" value="NACHT and WD40 domain protein"/>
    <property type="match status" value="1"/>
</dbReference>
<sequence>MSGKRYYNEDQAATCPFRPQKKVQHGTLNTLSHDSYTVAWICALQLEMSAARAMLDYVHEGLPQDVNDSNCYALGTIGKHNVTIVCLPDGHYGTNNAAIVFTNMRRTFNKIQLGLMVGIGGGAPSKADLRLGDVVVGLKVIQHDMGKAMTDGLFTRTSIPRPVSSSVGTVVSSLRAKHYSHPSRVPSILRERSRELQGFDRPVSEDRLFQATYQHESSIPDCGSCDQSKLVQRAPRNSNDPAIHYGAIASGNQVIKDSSIRDTIAEELDVICFEMEAAGLMDICPCLPVRGICDYSDSHKAKEWQRYAAATAAAYAREFLEELAVCKVVSEHQQQLQIYLDEKDKECLRDLRITNPEDDKKTIIKAKGGLLIESYRWVLENESYQQWAKGNENRLLWVKGDPGKGKTMLLCGIINELESSTAPDSVFYFFCQASEPRLRSASVVLRGLIWFLARRRPNLIPHIRKEYDDSGKDVFKDHNAWQALSNIMASMLDDEITSDCIFVVDALDECSEDREWLIELLTRFSSTSKAKWIVSSRNWPEIEAQLDGVGANRLHLELNHASIADAVRRFITRRVEDLAKKKHYSQSTRDAVQEHLLSNANDTFLWVSLVCEDLAKYNVLPHHTSKVLQSFPAGLDKLYQRIIDQIMHSRDQEACKTILAVVTAAFEPLSLSELASSDDKLACFQSDLQTLSSIVTCCGSFLTLRNNIVYTVHQSYFAKNSSDPPQKHLQCT</sequence>
<dbReference type="PANTHER" id="PTHR46082">
    <property type="entry name" value="ATP/GTP-BINDING PROTEIN-RELATED"/>
    <property type="match status" value="1"/>
</dbReference>
<comment type="caution">
    <text evidence="3">The sequence shown here is derived from an EMBL/GenBank/DDBJ whole genome shotgun (WGS) entry which is preliminary data.</text>
</comment>
<reference evidence="3" key="1">
    <citation type="submission" date="2021-05" db="EMBL/GenBank/DDBJ databases">
        <authorList>
            <person name="Khan N."/>
        </authorList>
    </citation>
    <scope>NUCLEOTIDE SEQUENCE</scope>
</reference>
<evidence type="ECO:0000259" key="2">
    <source>
        <dbReference type="PROSITE" id="PS50837"/>
    </source>
</evidence>
<dbReference type="GO" id="GO:0003824">
    <property type="term" value="F:catalytic activity"/>
    <property type="evidence" value="ECO:0007669"/>
    <property type="project" value="InterPro"/>
</dbReference>
<feature type="domain" description="NACHT" evidence="2">
    <location>
        <begin position="394"/>
        <end position="537"/>
    </location>
</feature>
<dbReference type="EMBL" id="CAJSTJ010000044">
    <property type="protein sequence ID" value="CAG7555193.1"/>
    <property type="molecule type" value="Genomic_DNA"/>
</dbReference>
<evidence type="ECO:0000313" key="3">
    <source>
        <dbReference type="EMBL" id="CAG7555193.1"/>
    </source>
</evidence>
<dbReference type="GO" id="GO:0009116">
    <property type="term" value="P:nucleoside metabolic process"/>
    <property type="evidence" value="ECO:0007669"/>
    <property type="project" value="InterPro"/>
</dbReference>
<accession>A0A8J2IRI7</accession>
<dbReference type="InterPro" id="IPR007111">
    <property type="entry name" value="NACHT_NTPase"/>
</dbReference>
<evidence type="ECO:0000313" key="4">
    <source>
        <dbReference type="Proteomes" id="UP000693738"/>
    </source>
</evidence>